<dbReference type="PROSITE" id="PS51152">
    <property type="entry name" value="NFYA_HAP2_2"/>
    <property type="match status" value="1"/>
</dbReference>
<evidence type="ECO:0000256" key="7">
    <source>
        <dbReference type="ARBA" id="ARBA00025911"/>
    </source>
</evidence>
<evidence type="ECO:0000256" key="2">
    <source>
        <dbReference type="ARBA" id="ARBA00023015"/>
    </source>
</evidence>
<dbReference type="GO" id="GO:0003700">
    <property type="term" value="F:DNA-binding transcription factor activity"/>
    <property type="evidence" value="ECO:0007669"/>
    <property type="project" value="UniProtKB-UniRule"/>
</dbReference>
<dbReference type="PROSITE" id="PS00686">
    <property type="entry name" value="NFYA_HAP2_1"/>
    <property type="match status" value="1"/>
</dbReference>
<comment type="function">
    <text evidence="8">Component of the sequence-specific heterotrimeric transcription factor (NF-Y) which specifically recognizes a 5'-CCAAT-3' box motif found in the promoters of its target genes.</text>
</comment>
<feature type="region of interest" description="Disordered" evidence="9">
    <location>
        <begin position="165"/>
        <end position="195"/>
    </location>
</feature>
<feature type="region of interest" description="Disordered" evidence="9">
    <location>
        <begin position="1"/>
        <end position="33"/>
    </location>
</feature>
<name>A0AAW1KAX4_SAPOF</name>
<comment type="caution">
    <text evidence="10">The sequence shown here is derived from an EMBL/GenBank/DDBJ whole genome shotgun (WGS) entry which is preliminary data.</text>
</comment>
<dbReference type="SMART" id="SM00521">
    <property type="entry name" value="CBF"/>
    <property type="match status" value="1"/>
</dbReference>
<protein>
    <recommendedName>
        <fullName evidence="8">Nuclear transcription factor Y subunit</fullName>
    </recommendedName>
</protein>
<evidence type="ECO:0000256" key="9">
    <source>
        <dbReference type="SAM" id="MobiDB-lite"/>
    </source>
</evidence>
<evidence type="ECO:0000256" key="3">
    <source>
        <dbReference type="ARBA" id="ARBA00023125"/>
    </source>
</evidence>
<dbReference type="PANTHER" id="PTHR12632">
    <property type="entry name" value="TRANSCRIPTION FACTOR NF-Y ALPHA-RELATED"/>
    <property type="match status" value="1"/>
</dbReference>
<dbReference type="InterPro" id="IPR001289">
    <property type="entry name" value="NFYA"/>
</dbReference>
<feature type="compositionally biased region" description="Low complexity" evidence="9">
    <location>
        <begin position="175"/>
        <end position="184"/>
    </location>
</feature>
<dbReference type="PRINTS" id="PR00616">
    <property type="entry name" value="CCAATSUBUNTB"/>
</dbReference>
<keyword evidence="5 8" id="KW-0804">Transcription</keyword>
<keyword evidence="2 8" id="KW-0805">Transcription regulation</keyword>
<evidence type="ECO:0000256" key="6">
    <source>
        <dbReference type="ARBA" id="ARBA00023242"/>
    </source>
</evidence>
<keyword evidence="3 8" id="KW-0238">DNA-binding</keyword>
<gene>
    <name evidence="10" type="ORF">RND81_06G092100</name>
</gene>
<dbReference type="Pfam" id="PF02045">
    <property type="entry name" value="CBFB_NFYA"/>
    <property type="match status" value="1"/>
</dbReference>
<evidence type="ECO:0000256" key="5">
    <source>
        <dbReference type="ARBA" id="ARBA00023163"/>
    </source>
</evidence>
<feature type="compositionally biased region" description="Basic and acidic residues" evidence="9">
    <location>
        <begin position="185"/>
        <end position="195"/>
    </location>
</feature>
<proteinExistence type="inferred from homology"/>
<dbReference type="Gene3D" id="6.10.250.2430">
    <property type="match status" value="1"/>
</dbReference>
<keyword evidence="6 8" id="KW-0539">Nucleus</keyword>
<accession>A0AAW1KAX4</accession>
<evidence type="ECO:0000256" key="8">
    <source>
        <dbReference type="RuleBase" id="RU367155"/>
    </source>
</evidence>
<comment type="subcellular location">
    <subcellularLocation>
        <location evidence="1 8">Nucleus</location>
    </subcellularLocation>
</comment>
<dbReference type="AlphaFoldDB" id="A0AAW1KAX4"/>
<organism evidence="10 11">
    <name type="scientific">Saponaria officinalis</name>
    <name type="common">Common soapwort</name>
    <name type="synonym">Lychnis saponaria</name>
    <dbReference type="NCBI Taxonomy" id="3572"/>
    <lineage>
        <taxon>Eukaryota</taxon>
        <taxon>Viridiplantae</taxon>
        <taxon>Streptophyta</taxon>
        <taxon>Embryophyta</taxon>
        <taxon>Tracheophyta</taxon>
        <taxon>Spermatophyta</taxon>
        <taxon>Magnoliopsida</taxon>
        <taxon>eudicotyledons</taxon>
        <taxon>Gunneridae</taxon>
        <taxon>Pentapetalae</taxon>
        <taxon>Caryophyllales</taxon>
        <taxon>Caryophyllaceae</taxon>
        <taxon>Caryophylleae</taxon>
        <taxon>Saponaria</taxon>
    </lineage>
</organism>
<feature type="compositionally biased region" description="Low complexity" evidence="9">
    <location>
        <begin position="20"/>
        <end position="30"/>
    </location>
</feature>
<sequence length="195" mass="21232">MSSSANDCSDSGEADEQQSHSESVSYSTSSTGAPEALHATSYVPYPALTPIGTLGQAAYPYTPYPDPYYRSVFTPYDPQSYPAQQYPPQPMMMGIQQAGLPLPSDALEEPIFVNAKQYHGILRRRQSRAKAESENKAMKNRKPYLHESRHLHALKRARGCGGRFLNAKKEENQVNAGGASNGKGASEKVSTDSSS</sequence>
<comment type="similarity">
    <text evidence="8">Belongs to the NFYA/HAP2 subunit family.</text>
</comment>
<comment type="subunit">
    <text evidence="7">Heterotrimeric transcription factor composed of three components, NF-YA, NF-YB and NF-YC. NF-YB and NF-YC must interact and dimerize for NF-YA association and DNA binding.</text>
</comment>
<evidence type="ECO:0000313" key="10">
    <source>
        <dbReference type="EMBL" id="KAK9714410.1"/>
    </source>
</evidence>
<evidence type="ECO:0000313" key="11">
    <source>
        <dbReference type="Proteomes" id="UP001443914"/>
    </source>
</evidence>
<dbReference type="InterPro" id="IPR018362">
    <property type="entry name" value="CCAAT-binding_factor_CS"/>
</dbReference>
<keyword evidence="4" id="KW-0010">Activator</keyword>
<evidence type="ECO:0000256" key="1">
    <source>
        <dbReference type="ARBA" id="ARBA00004123"/>
    </source>
</evidence>
<dbReference type="EMBL" id="JBDFQZ010000006">
    <property type="protein sequence ID" value="KAK9714410.1"/>
    <property type="molecule type" value="Genomic_DNA"/>
</dbReference>
<dbReference type="GO" id="GO:0016602">
    <property type="term" value="C:CCAAT-binding factor complex"/>
    <property type="evidence" value="ECO:0007669"/>
    <property type="project" value="InterPro"/>
</dbReference>
<keyword evidence="11" id="KW-1185">Reference proteome</keyword>
<evidence type="ECO:0000256" key="4">
    <source>
        <dbReference type="ARBA" id="ARBA00023159"/>
    </source>
</evidence>
<dbReference type="GO" id="GO:0003677">
    <property type="term" value="F:DNA binding"/>
    <property type="evidence" value="ECO:0007669"/>
    <property type="project" value="UniProtKB-KW"/>
</dbReference>
<dbReference type="Proteomes" id="UP001443914">
    <property type="component" value="Unassembled WGS sequence"/>
</dbReference>
<reference evidence="10" key="1">
    <citation type="submission" date="2024-03" db="EMBL/GenBank/DDBJ databases">
        <title>WGS assembly of Saponaria officinalis var. Norfolk2.</title>
        <authorList>
            <person name="Jenkins J."/>
            <person name="Shu S."/>
            <person name="Grimwood J."/>
            <person name="Barry K."/>
            <person name="Goodstein D."/>
            <person name="Schmutz J."/>
            <person name="Leebens-Mack J."/>
            <person name="Osbourn A."/>
        </authorList>
    </citation>
    <scope>NUCLEOTIDE SEQUENCE [LARGE SCALE GENOMIC DNA]</scope>
    <source>
        <strain evidence="10">JIC</strain>
    </source>
</reference>